<keyword evidence="2" id="KW-0328">Glycosyltransferase</keyword>
<evidence type="ECO:0000256" key="2">
    <source>
        <dbReference type="ARBA" id="ARBA00022676"/>
    </source>
</evidence>
<organism evidence="6 7">
    <name type="scientific">Auxenochlorella protothecoides</name>
    <name type="common">Green microalga</name>
    <name type="synonym">Chlorella protothecoides</name>
    <dbReference type="NCBI Taxonomy" id="3075"/>
    <lineage>
        <taxon>Eukaryota</taxon>
        <taxon>Viridiplantae</taxon>
        <taxon>Chlorophyta</taxon>
        <taxon>core chlorophytes</taxon>
        <taxon>Trebouxiophyceae</taxon>
        <taxon>Chlorellales</taxon>
        <taxon>Chlorellaceae</taxon>
        <taxon>Auxenochlorella</taxon>
    </lineage>
</organism>
<keyword evidence="5" id="KW-0325">Glycoprotein</keyword>
<dbReference type="KEGG" id="apro:F751_3518"/>
<gene>
    <name evidence="6" type="ORF">F751_3518</name>
</gene>
<evidence type="ECO:0000256" key="3">
    <source>
        <dbReference type="ARBA" id="ARBA00022679"/>
    </source>
</evidence>
<dbReference type="InterPro" id="IPR044174">
    <property type="entry name" value="BC10-like"/>
</dbReference>
<proteinExistence type="predicted"/>
<protein>
    <submittedName>
        <fullName evidence="6">Uncharacterized protein</fullName>
    </submittedName>
</protein>
<comment type="subcellular location">
    <subcellularLocation>
        <location evidence="1">Membrane</location>
        <topology evidence="1">Single-pass type II membrane protein</topology>
    </subcellularLocation>
</comment>
<dbReference type="InterPro" id="IPR003406">
    <property type="entry name" value="Glyco_trans_14"/>
</dbReference>
<dbReference type="GO" id="GO:0016020">
    <property type="term" value="C:membrane"/>
    <property type="evidence" value="ECO:0007669"/>
    <property type="project" value="UniProtKB-SubCell"/>
</dbReference>
<dbReference type="Proteomes" id="UP000028924">
    <property type="component" value="Unassembled WGS sequence"/>
</dbReference>
<name>A0A087SSI4_AUXPR</name>
<accession>A0A087SSI4</accession>
<dbReference type="PANTHER" id="PTHR31042:SF150">
    <property type="entry name" value="OS06G0661900 PROTEIN"/>
    <property type="match status" value="1"/>
</dbReference>
<evidence type="ECO:0000313" key="7">
    <source>
        <dbReference type="Proteomes" id="UP000028924"/>
    </source>
</evidence>
<evidence type="ECO:0000256" key="4">
    <source>
        <dbReference type="ARBA" id="ARBA00023136"/>
    </source>
</evidence>
<reference evidence="6 7" key="1">
    <citation type="journal article" date="2014" name="BMC Genomics">
        <title>Oil accumulation mechanisms of the oleaginous microalga Chlorella protothecoides revealed through its genome, transcriptomes, and proteomes.</title>
        <authorList>
            <person name="Gao C."/>
            <person name="Wang Y."/>
            <person name="Shen Y."/>
            <person name="Yan D."/>
            <person name="He X."/>
            <person name="Dai J."/>
            <person name="Wu Q."/>
        </authorList>
    </citation>
    <scope>NUCLEOTIDE SEQUENCE [LARGE SCALE GENOMIC DNA]</scope>
    <source>
        <strain evidence="6 7">0710</strain>
    </source>
</reference>
<evidence type="ECO:0000313" key="6">
    <source>
        <dbReference type="EMBL" id="KFM28688.1"/>
    </source>
</evidence>
<keyword evidence="7" id="KW-1185">Reference proteome</keyword>
<dbReference type="OrthoDB" id="191334at2759"/>
<dbReference type="AlphaFoldDB" id="A0A087SSI4"/>
<dbReference type="RefSeq" id="XP_011401733.1">
    <property type="nucleotide sequence ID" value="XM_011403431.1"/>
</dbReference>
<dbReference type="GO" id="GO:0016757">
    <property type="term" value="F:glycosyltransferase activity"/>
    <property type="evidence" value="ECO:0007669"/>
    <property type="project" value="UniProtKB-KW"/>
</dbReference>
<dbReference type="EMBL" id="KL662180">
    <property type="protein sequence ID" value="KFM28688.1"/>
    <property type="molecule type" value="Genomic_DNA"/>
</dbReference>
<dbReference type="Pfam" id="PF02485">
    <property type="entry name" value="Branch"/>
    <property type="match status" value="2"/>
</dbReference>
<dbReference type="PANTHER" id="PTHR31042">
    <property type="entry name" value="CORE-2/I-BRANCHING BETA-1,6-N-ACETYLGLUCOSAMINYLTRANSFERASE FAMILY PROTEIN-RELATED"/>
    <property type="match status" value="1"/>
</dbReference>
<keyword evidence="4" id="KW-0472">Membrane</keyword>
<evidence type="ECO:0000256" key="5">
    <source>
        <dbReference type="ARBA" id="ARBA00023180"/>
    </source>
</evidence>
<dbReference type="GeneID" id="23614909"/>
<evidence type="ECO:0000256" key="1">
    <source>
        <dbReference type="ARBA" id="ARBA00004606"/>
    </source>
</evidence>
<keyword evidence="3" id="KW-0808">Transferase</keyword>
<sequence>MLLDQRSRQGFPIKLLVACAIFISGLEVLSHHDYLPIIPWASLVSSGASLRPARDPPFTATGPGVEDHAGCDAWHRSILGPLGACDSSVGPKEAAELDPEDIIGAQHLFSVYLHVPLDRDVLQVHPLFRKHLISRRTTTTWGSPTLSIAMRYLLWEAYRDPLNERFALVSESGLPIYSPVVFYQQLMAEQDSRVDGCKSESIPFERFVPAMESAALKRFERYCFHDAVDDKGNRHFCLMDEHYLAVLFAVHGIQAATNCGARSLTKDDWTMGGSHPKTFRSHDVNPELIKWARSEEGIYIPKYGALTPPPFHCNHTAAILSANAAMGTLAGASVRQVCDRSGSGGMLDPLSSRCRLTVRKVAGDAASKAVELFKSCAPGLELVHPDLCQV</sequence>